<dbReference type="GO" id="GO:0000166">
    <property type="term" value="F:nucleotide binding"/>
    <property type="evidence" value="ECO:0007669"/>
    <property type="project" value="InterPro"/>
</dbReference>
<reference evidence="4" key="1">
    <citation type="journal article" date="2014" name="Front. Microbiol.">
        <title>High frequency of phylogenetically diverse reductive dehalogenase-homologous genes in deep subseafloor sedimentary metagenomes.</title>
        <authorList>
            <person name="Kawai M."/>
            <person name="Futagami T."/>
            <person name="Toyoda A."/>
            <person name="Takaki Y."/>
            <person name="Nishi S."/>
            <person name="Hori S."/>
            <person name="Arai W."/>
            <person name="Tsubouchi T."/>
            <person name="Morono Y."/>
            <person name="Uchiyama I."/>
            <person name="Ito T."/>
            <person name="Fujiyama A."/>
            <person name="Inagaki F."/>
            <person name="Takami H."/>
        </authorList>
    </citation>
    <scope>NUCLEOTIDE SEQUENCE</scope>
    <source>
        <strain evidence="4">Expedition CK06-06</strain>
    </source>
</reference>
<gene>
    <name evidence="4" type="ORF">S03H2_04190</name>
</gene>
<dbReference type="AlphaFoldDB" id="X1FFF0"/>
<dbReference type="GO" id="GO:0016491">
    <property type="term" value="F:oxidoreductase activity"/>
    <property type="evidence" value="ECO:0007669"/>
    <property type="project" value="UniProtKB-KW"/>
</dbReference>
<dbReference type="SUPFAM" id="SSF51735">
    <property type="entry name" value="NAD(P)-binding Rossmann-fold domains"/>
    <property type="match status" value="1"/>
</dbReference>
<protein>
    <recommendedName>
        <fullName evidence="3">Gfo/Idh/MocA-like oxidoreductase N-terminal domain-containing protein</fullName>
    </recommendedName>
</protein>
<feature type="non-terminal residue" evidence="4">
    <location>
        <position position="152"/>
    </location>
</feature>
<dbReference type="Pfam" id="PF01408">
    <property type="entry name" value="GFO_IDH_MocA"/>
    <property type="match status" value="1"/>
</dbReference>
<evidence type="ECO:0000313" key="4">
    <source>
        <dbReference type="EMBL" id="GAH19483.1"/>
    </source>
</evidence>
<keyword evidence="2" id="KW-0560">Oxidoreductase</keyword>
<accession>X1FFF0</accession>
<organism evidence="4">
    <name type="scientific">marine sediment metagenome</name>
    <dbReference type="NCBI Taxonomy" id="412755"/>
    <lineage>
        <taxon>unclassified sequences</taxon>
        <taxon>metagenomes</taxon>
        <taxon>ecological metagenomes</taxon>
    </lineage>
</organism>
<dbReference type="InterPro" id="IPR000683">
    <property type="entry name" value="Gfo/Idh/MocA-like_OxRdtase_N"/>
</dbReference>
<evidence type="ECO:0000259" key="3">
    <source>
        <dbReference type="Pfam" id="PF01408"/>
    </source>
</evidence>
<dbReference type="EMBL" id="BARU01001637">
    <property type="protein sequence ID" value="GAH19483.1"/>
    <property type="molecule type" value="Genomic_DNA"/>
</dbReference>
<name>X1FFF0_9ZZZZ</name>
<dbReference type="PANTHER" id="PTHR43708:SF5">
    <property type="entry name" value="CONSERVED EXPRESSED OXIDOREDUCTASE (EUROFUNG)-RELATED"/>
    <property type="match status" value="1"/>
</dbReference>
<dbReference type="Gene3D" id="3.40.50.720">
    <property type="entry name" value="NAD(P)-binding Rossmann-like Domain"/>
    <property type="match status" value="1"/>
</dbReference>
<proteinExistence type="inferred from homology"/>
<dbReference type="PANTHER" id="PTHR43708">
    <property type="entry name" value="CONSERVED EXPRESSED OXIDOREDUCTASE (EUROFUNG)"/>
    <property type="match status" value="1"/>
</dbReference>
<evidence type="ECO:0000256" key="1">
    <source>
        <dbReference type="ARBA" id="ARBA00010928"/>
    </source>
</evidence>
<dbReference type="InterPro" id="IPR051317">
    <property type="entry name" value="Gfo/Idh/MocA_oxidoreduct"/>
</dbReference>
<sequence>MKKKLDVAIVGCGAVAEYYHLPVLQRMPEYNIKYLVDLSKDRAESIKKRFRMSSKTETKFEKVLSDDQLDAVMILTPPTLHKDQIFLAAEAKKAIFCEKPLSMTVNEALEIVDICKKSNVPILPGYQMRFDGKYSKIKKLLEKKMFGELIGG</sequence>
<dbReference type="InterPro" id="IPR036291">
    <property type="entry name" value="NAD(P)-bd_dom_sf"/>
</dbReference>
<feature type="domain" description="Gfo/Idh/MocA-like oxidoreductase N-terminal" evidence="3">
    <location>
        <begin position="6"/>
        <end position="125"/>
    </location>
</feature>
<evidence type="ECO:0000256" key="2">
    <source>
        <dbReference type="ARBA" id="ARBA00023002"/>
    </source>
</evidence>
<comment type="similarity">
    <text evidence="1">Belongs to the Gfo/Idh/MocA family.</text>
</comment>
<dbReference type="Gene3D" id="3.30.360.10">
    <property type="entry name" value="Dihydrodipicolinate Reductase, domain 2"/>
    <property type="match status" value="1"/>
</dbReference>
<comment type="caution">
    <text evidence="4">The sequence shown here is derived from an EMBL/GenBank/DDBJ whole genome shotgun (WGS) entry which is preliminary data.</text>
</comment>